<dbReference type="InterPro" id="IPR023828">
    <property type="entry name" value="Peptidase_S8_Ser-AS"/>
</dbReference>
<comment type="similarity">
    <text evidence="1 5 6">Belongs to the peptidase S8 family.</text>
</comment>
<keyword evidence="2 5" id="KW-0645">Protease</keyword>
<evidence type="ECO:0000259" key="9">
    <source>
        <dbReference type="Pfam" id="PF00082"/>
    </source>
</evidence>
<dbReference type="GO" id="GO:0006508">
    <property type="term" value="P:proteolysis"/>
    <property type="evidence" value="ECO:0007669"/>
    <property type="project" value="UniProtKB-KW"/>
</dbReference>
<dbReference type="PROSITE" id="PS51892">
    <property type="entry name" value="SUBTILASE"/>
    <property type="match status" value="1"/>
</dbReference>
<comment type="caution">
    <text evidence="10">The sequence shown here is derived from an EMBL/GenBank/DDBJ whole genome shotgun (WGS) entry which is preliminary data.</text>
</comment>
<dbReference type="InterPro" id="IPR050131">
    <property type="entry name" value="Peptidase_S8_subtilisin-like"/>
</dbReference>
<feature type="compositionally biased region" description="Basic and acidic residues" evidence="7">
    <location>
        <begin position="887"/>
        <end position="906"/>
    </location>
</feature>
<feature type="region of interest" description="Disordered" evidence="7">
    <location>
        <begin position="491"/>
        <end position="521"/>
    </location>
</feature>
<keyword evidence="4 5" id="KW-0720">Serine protease</keyword>
<feature type="transmembrane region" description="Helical" evidence="8">
    <location>
        <begin position="15"/>
        <end position="38"/>
    </location>
</feature>
<gene>
    <name evidence="10" type="ORF">PPROV_001044100</name>
</gene>
<evidence type="ECO:0000256" key="8">
    <source>
        <dbReference type="SAM" id="Phobius"/>
    </source>
</evidence>
<feature type="active site" description="Charge relay system" evidence="5">
    <location>
        <position position="779"/>
    </location>
</feature>
<feature type="region of interest" description="Disordered" evidence="7">
    <location>
        <begin position="393"/>
        <end position="431"/>
    </location>
</feature>
<name>A0A830HY72_9CHLO</name>
<dbReference type="SUPFAM" id="SSF52743">
    <property type="entry name" value="Subtilisin-like"/>
    <property type="match status" value="1"/>
</dbReference>
<feature type="region of interest" description="Disordered" evidence="7">
    <location>
        <begin position="1081"/>
        <end position="1109"/>
    </location>
</feature>
<dbReference type="PANTHER" id="PTHR43806">
    <property type="entry name" value="PEPTIDASE S8"/>
    <property type="match status" value="1"/>
</dbReference>
<feature type="domain" description="Peptidase S8/S53" evidence="9">
    <location>
        <begin position="553"/>
        <end position="815"/>
    </location>
</feature>
<evidence type="ECO:0000313" key="11">
    <source>
        <dbReference type="Proteomes" id="UP000660262"/>
    </source>
</evidence>
<keyword evidence="8" id="KW-0812">Transmembrane</keyword>
<dbReference type="GO" id="GO:0004252">
    <property type="term" value="F:serine-type endopeptidase activity"/>
    <property type="evidence" value="ECO:0007669"/>
    <property type="project" value="UniProtKB-UniRule"/>
</dbReference>
<dbReference type="OrthoDB" id="640735at2759"/>
<feature type="compositionally biased region" description="Basic and acidic residues" evidence="7">
    <location>
        <begin position="858"/>
        <end position="877"/>
    </location>
</feature>
<accession>A0A830HY72</accession>
<feature type="region of interest" description="Disordered" evidence="7">
    <location>
        <begin position="1296"/>
        <end position="1318"/>
    </location>
</feature>
<evidence type="ECO:0000256" key="3">
    <source>
        <dbReference type="ARBA" id="ARBA00022801"/>
    </source>
</evidence>
<feature type="active site" description="Charge relay system" evidence="5">
    <location>
        <position position="562"/>
    </location>
</feature>
<feature type="region of interest" description="Disordered" evidence="7">
    <location>
        <begin position="858"/>
        <end position="940"/>
    </location>
</feature>
<feature type="region of interest" description="Disordered" evidence="7">
    <location>
        <begin position="271"/>
        <end position="305"/>
    </location>
</feature>
<dbReference type="Proteomes" id="UP000660262">
    <property type="component" value="Unassembled WGS sequence"/>
</dbReference>
<dbReference type="InterPro" id="IPR034193">
    <property type="entry name" value="PCSK9_ProteinaseK-like"/>
</dbReference>
<feature type="compositionally biased region" description="Low complexity" evidence="7">
    <location>
        <begin position="415"/>
        <end position="427"/>
    </location>
</feature>
<feature type="region of interest" description="Disordered" evidence="7">
    <location>
        <begin position="55"/>
        <end position="75"/>
    </location>
</feature>
<dbReference type="CDD" id="cd04077">
    <property type="entry name" value="Peptidases_S8_PCSK9_ProteinaseK_like"/>
    <property type="match status" value="1"/>
</dbReference>
<keyword evidence="8" id="KW-0472">Membrane</keyword>
<feature type="active site" description="Charge relay system" evidence="5">
    <location>
        <position position="599"/>
    </location>
</feature>
<evidence type="ECO:0000256" key="6">
    <source>
        <dbReference type="RuleBase" id="RU003355"/>
    </source>
</evidence>
<evidence type="ECO:0000256" key="1">
    <source>
        <dbReference type="ARBA" id="ARBA00011073"/>
    </source>
</evidence>
<dbReference type="PROSITE" id="PS00137">
    <property type="entry name" value="SUBTILASE_HIS"/>
    <property type="match status" value="1"/>
</dbReference>
<evidence type="ECO:0000256" key="2">
    <source>
        <dbReference type="ARBA" id="ARBA00022670"/>
    </source>
</evidence>
<feature type="compositionally biased region" description="Low complexity" evidence="7">
    <location>
        <begin position="102"/>
        <end position="117"/>
    </location>
</feature>
<keyword evidence="8" id="KW-1133">Transmembrane helix</keyword>
<evidence type="ECO:0000313" key="10">
    <source>
        <dbReference type="EMBL" id="GHP11713.1"/>
    </source>
</evidence>
<dbReference type="InterPro" id="IPR000209">
    <property type="entry name" value="Peptidase_S8/S53_dom"/>
</dbReference>
<proteinExistence type="inferred from homology"/>
<dbReference type="InterPro" id="IPR036852">
    <property type="entry name" value="Peptidase_S8/S53_dom_sf"/>
</dbReference>
<keyword evidence="3 5" id="KW-0378">Hydrolase</keyword>
<evidence type="ECO:0000256" key="7">
    <source>
        <dbReference type="SAM" id="MobiDB-lite"/>
    </source>
</evidence>
<evidence type="ECO:0000256" key="4">
    <source>
        <dbReference type="ARBA" id="ARBA00022825"/>
    </source>
</evidence>
<dbReference type="InterPro" id="IPR022398">
    <property type="entry name" value="Peptidase_S8_His-AS"/>
</dbReference>
<dbReference type="PANTHER" id="PTHR43806:SF11">
    <property type="entry name" value="CEREVISIN-RELATED"/>
    <property type="match status" value="1"/>
</dbReference>
<dbReference type="PROSITE" id="PS00136">
    <property type="entry name" value="SUBTILASE_ASP"/>
    <property type="match status" value="1"/>
</dbReference>
<feature type="compositionally biased region" description="Basic and acidic residues" evidence="7">
    <location>
        <begin position="925"/>
        <end position="940"/>
    </location>
</feature>
<dbReference type="EMBL" id="BNJQ01000036">
    <property type="protein sequence ID" value="GHP11713.1"/>
    <property type="molecule type" value="Genomic_DNA"/>
</dbReference>
<organism evidence="10 11">
    <name type="scientific">Pycnococcus provasolii</name>
    <dbReference type="NCBI Taxonomy" id="41880"/>
    <lineage>
        <taxon>Eukaryota</taxon>
        <taxon>Viridiplantae</taxon>
        <taxon>Chlorophyta</taxon>
        <taxon>Pseudoscourfieldiophyceae</taxon>
        <taxon>Pseudoscourfieldiales</taxon>
        <taxon>Pycnococcaceae</taxon>
        <taxon>Pycnococcus</taxon>
    </lineage>
</organism>
<dbReference type="Pfam" id="PF00082">
    <property type="entry name" value="Peptidase_S8"/>
    <property type="match status" value="1"/>
</dbReference>
<feature type="region of interest" description="Disordered" evidence="7">
    <location>
        <begin position="98"/>
        <end position="122"/>
    </location>
</feature>
<reference evidence="10" key="1">
    <citation type="submission" date="2020-10" db="EMBL/GenBank/DDBJ databases">
        <title>Unveiling of a novel bifunctional photoreceptor, Dualchrome1, isolated from a cosmopolitan green alga.</title>
        <authorList>
            <person name="Suzuki S."/>
            <person name="Kawachi M."/>
        </authorList>
    </citation>
    <scope>NUCLEOTIDE SEQUENCE</scope>
    <source>
        <strain evidence="10">NIES 2893</strain>
    </source>
</reference>
<dbReference type="GO" id="GO:0005615">
    <property type="term" value="C:extracellular space"/>
    <property type="evidence" value="ECO:0007669"/>
    <property type="project" value="TreeGrafter"/>
</dbReference>
<feature type="compositionally biased region" description="Acidic residues" evidence="7">
    <location>
        <begin position="286"/>
        <end position="299"/>
    </location>
</feature>
<keyword evidence="11" id="KW-1185">Reference proteome</keyword>
<dbReference type="PROSITE" id="PS00138">
    <property type="entry name" value="SUBTILASE_SER"/>
    <property type="match status" value="1"/>
</dbReference>
<evidence type="ECO:0000256" key="5">
    <source>
        <dbReference type="PROSITE-ProRule" id="PRU01240"/>
    </source>
</evidence>
<sequence length="1539" mass="165585">MAPAFPPVTTTSMMIFWTTTTLWIVVVLVLTTGFFVVVDDHHSCAAAKSLGESIRADAPNNNTNDENENKNNVDTKKKTLLSSYLHKLVVKEQHAFLQQRKNNNNNTTMNNSSSSDVGGRRRRRLLEDDDAKNVMMKSEATTAPGPPVFHPNEAMLSGSTTFSIHHSSVEDVILPETTVIRYDDDDDDFYYYDDYDGDYYDDIDQEVADDSEALHKRYHIHFKSSIIFEEKSQFSPGNAMRSQEIALDRDVLQQACDEFLGGESWCGEDERERALQISSSSSTTAADDDVIDQNDDGDDNGAASGRVKDGILEHLLIVSAWLTPEEVSRLRVALRPFVQFIEEDAMVELPDHGERVTRESHILHVDDDIPDPSIEPAMAMQMVLERAGIHHRFHSHDDDNDDNDEAPPPPIITISDRSASSVTTSSSGFINETTPVSERIDMLRSRMRTGQSIFEIGGSATSSAAATPVAVTASSAKSAAAGFGFLAQQERSGQNNYKTRQNGQRRGSYSRTNENNVQQPSTTNKAFSWALDRIDQQSLPLDSTYTTPHKFTGKGVTIWVLDTGLNSNHVEFKGKNKIASAMGRSFRTSDKTTADRFGHGSHVAGLACGLNTGVAPGANVVPMAVMDSKGKGRVDHVVQALNHIYGLASQAVPLSSGDKLPDDEVNPQSRAGQIALARSSVVVMSLRGPHSYTLNSIIEKLSKVGVLCVTASGNDARDASPYSPPNSQHAITVGATTTNDNRAEYSNYGAVVDIMAPGSNARSAYHTGKNSYAALSGTSMAAPLVAGAAALILQAEPWMMPNEIKALLKNTCSKGKIRDLRGSANCMLNVNAFEDWLDEPYDNDDEVSPFSAFDRFSAIKKDNNNNKDDGDDNNERQKLKRSSSSKRTRDASKRIRKKRMEEDEKAIPLAKSRSPSSSPSQVGNRQEKDQEKEEEKKAEGVLKVGEKVGNEMDMVVDYGELEDEILLDYADLWEWERVFPSIDEAADKSDQTTLLEKFGEPSPPTREEASKLHDGAEQPAIGDPAGFIVCASHAWELGRLDSGGGVARDVTANGAADQRCLRGSSNISSSSSSAGHRVYTGVPWDARLGGPAAQGNPPASSEDDAGTRGPEELLWRADGLWLDGDGSFLEMSPPPEAGLGGANAAAMNASFRSGGNGFALAMWVRVHEHRMHATLMDLHYVQSPSPSSSQDVLYRGGWSVRTSFDGLLDARAWRHQGSPVPMVAAAQRGVKRGSRSRQNKQQVVWNIDAIEAISSSKGALPEQKWAHVVLNVHGNSTATLHVNGTSVAVLEHTVTRQGSRDEDAKSFGLLPPPTGGNSTNDDSEVLAAGTATAGGDAAFTLRLLVGASAFPGGGDLTSLRARVADIRLYPQPIGVEEQRAIREWQLSRGVVGPLGGAPIEETAGMRDEFSARSCPAFLDNARTCGNVTAFANALGGNSNSTGSSDSIKGGTGAGTGTARTRTMVNGVMANLDSHGLPALLLEEDEVVLGCGLRCAIVGGRCMGTSSFCPFGAAVDSWCGKGGDGCVCCLPGLEPLGLTL</sequence>
<dbReference type="PRINTS" id="PR00723">
    <property type="entry name" value="SUBTILISIN"/>
</dbReference>
<protein>
    <recommendedName>
        <fullName evidence="9">Peptidase S8/S53 domain-containing protein</fullName>
    </recommendedName>
</protein>
<dbReference type="Gene3D" id="3.40.50.200">
    <property type="entry name" value="Peptidase S8/S53 domain"/>
    <property type="match status" value="1"/>
</dbReference>
<dbReference type="InterPro" id="IPR015500">
    <property type="entry name" value="Peptidase_S8_subtilisin-rel"/>
</dbReference>
<dbReference type="InterPro" id="IPR023827">
    <property type="entry name" value="Peptidase_S8_Asp-AS"/>
</dbReference>